<feature type="region of interest" description="Disordered" evidence="1">
    <location>
        <begin position="186"/>
        <end position="234"/>
    </location>
</feature>
<protein>
    <recommendedName>
        <fullName evidence="4">Microtubule-associated protein 9</fullName>
    </recommendedName>
</protein>
<comment type="caution">
    <text evidence="2">The sequence shown here is derived from an EMBL/GenBank/DDBJ whole genome shotgun (WGS) entry which is preliminary data.</text>
</comment>
<feature type="compositionally biased region" description="Polar residues" evidence="1">
    <location>
        <begin position="336"/>
        <end position="348"/>
    </location>
</feature>
<feature type="region of interest" description="Disordered" evidence="1">
    <location>
        <begin position="336"/>
        <end position="393"/>
    </location>
</feature>
<dbReference type="EMBL" id="JAUCMX010000029">
    <property type="protein sequence ID" value="KAK3507535.1"/>
    <property type="molecule type" value="Genomic_DNA"/>
</dbReference>
<evidence type="ECO:0000313" key="3">
    <source>
        <dbReference type="Proteomes" id="UP001274896"/>
    </source>
</evidence>
<evidence type="ECO:0008006" key="4">
    <source>
        <dbReference type="Google" id="ProtNLM"/>
    </source>
</evidence>
<dbReference type="GO" id="GO:0008017">
    <property type="term" value="F:microtubule binding"/>
    <property type="evidence" value="ECO:0007669"/>
    <property type="project" value="TreeGrafter"/>
</dbReference>
<feature type="compositionally biased region" description="Basic and acidic residues" evidence="1">
    <location>
        <begin position="537"/>
        <end position="553"/>
    </location>
</feature>
<dbReference type="InterPro" id="IPR026106">
    <property type="entry name" value="MAP9"/>
</dbReference>
<feature type="compositionally biased region" description="Low complexity" evidence="1">
    <location>
        <begin position="212"/>
        <end position="228"/>
    </location>
</feature>
<evidence type="ECO:0000256" key="1">
    <source>
        <dbReference type="SAM" id="MobiDB-lite"/>
    </source>
</evidence>
<dbReference type="GO" id="GO:1902412">
    <property type="term" value="P:regulation of mitotic cytokinesis"/>
    <property type="evidence" value="ECO:0007669"/>
    <property type="project" value="TreeGrafter"/>
</dbReference>
<keyword evidence="3" id="KW-1185">Reference proteome</keyword>
<feature type="region of interest" description="Disordered" evidence="1">
    <location>
        <begin position="536"/>
        <end position="559"/>
    </location>
</feature>
<accession>A0AAE0PTQ6</accession>
<feature type="region of interest" description="Disordered" evidence="1">
    <location>
        <begin position="264"/>
        <end position="304"/>
    </location>
</feature>
<dbReference type="GO" id="GO:0000281">
    <property type="term" value="P:mitotic cytokinesis"/>
    <property type="evidence" value="ECO:0007669"/>
    <property type="project" value="InterPro"/>
</dbReference>
<dbReference type="PANTHER" id="PTHR14739:SF9">
    <property type="entry name" value="MICROTUBULE-ASSOCIATED PROTEIN 9"/>
    <property type="match status" value="1"/>
</dbReference>
<dbReference type="GO" id="GO:0000235">
    <property type="term" value="C:astral microtubule"/>
    <property type="evidence" value="ECO:0007669"/>
    <property type="project" value="TreeGrafter"/>
</dbReference>
<proteinExistence type="predicted"/>
<reference evidence="2" key="1">
    <citation type="submission" date="2023-06" db="EMBL/GenBank/DDBJ databases">
        <title>Male Hemibagrus guttatus genome.</title>
        <authorList>
            <person name="Bian C."/>
        </authorList>
    </citation>
    <scope>NUCLEOTIDE SEQUENCE</scope>
    <source>
        <strain evidence="2">Male_cb2023</strain>
        <tissue evidence="2">Muscle</tissue>
    </source>
</reference>
<organism evidence="2 3">
    <name type="scientific">Hemibagrus guttatus</name>
    <dbReference type="NCBI Taxonomy" id="175788"/>
    <lineage>
        <taxon>Eukaryota</taxon>
        <taxon>Metazoa</taxon>
        <taxon>Chordata</taxon>
        <taxon>Craniata</taxon>
        <taxon>Vertebrata</taxon>
        <taxon>Euteleostomi</taxon>
        <taxon>Actinopterygii</taxon>
        <taxon>Neopterygii</taxon>
        <taxon>Teleostei</taxon>
        <taxon>Ostariophysi</taxon>
        <taxon>Siluriformes</taxon>
        <taxon>Bagridae</taxon>
        <taxon>Hemibagrus</taxon>
    </lineage>
</organism>
<feature type="region of interest" description="Disordered" evidence="1">
    <location>
        <begin position="626"/>
        <end position="645"/>
    </location>
</feature>
<sequence length="645" mass="74800">MYEERKMTRGHERFMSLKSRSQLESCSMDEDFCTALAFTKSPKTSKRTTFQDELEAAVNERAVRNRAFHLNFDDDDDDDDDGDDDDDVLNELLKTRRKKIGMFKASRSKTSINDFKLSDDEEENIRPKKVSFLKNQENSDFRKSDTLRSDALRSDALRSDALRSDALRSDTLRSDSLRSDALRSDALRSESPFISHQSVTEADGLDRSQQGSDFTSHSDSSSQQNSKSELVRKIQSESSACRRSLSESPLPLYSENSQWEYSSECVSEATPPTPAPRQRTPHSALSRCDEKDGRTQTPPSRADMSVVSNTFTSCQTAGNSGNYTLQDNVSVTVNTHSRPLESAESTDFSAGEQRMQEEYQFGSEVSPVPESGTSRSSAVRPGSSRKSRSAPSCAESRYLGTLKVLEQKSCLQETGLDNADSLRATVYQDWLKKKEERLQVTFRAKKQEEKQKEEKKREEEMNKKAEAKASYEAWKEKKREALREKIREKQEAMKKLQKEMEDKEERKESAKRVFEKWKREHDNLLLEQLQKQVQAENRLKEKKEKEKEQRTRESSSSLAQWNVRKKEMIEEKLKTESRKKEIKEIEDKYEKEERERTALEMYEKWLRRKEFQQKRELREQKMKAITVEEPQPPWSPPNRTVPFGK</sequence>
<gene>
    <name evidence="2" type="ORF">QTP70_028178</name>
</gene>
<evidence type="ECO:0000313" key="2">
    <source>
        <dbReference type="EMBL" id="KAK3507535.1"/>
    </source>
</evidence>
<dbReference type="GO" id="GO:0090307">
    <property type="term" value="P:mitotic spindle assembly"/>
    <property type="evidence" value="ECO:0007669"/>
    <property type="project" value="TreeGrafter"/>
</dbReference>
<dbReference type="Proteomes" id="UP001274896">
    <property type="component" value="Unassembled WGS sequence"/>
</dbReference>
<dbReference type="AlphaFoldDB" id="A0AAE0PTQ6"/>
<name>A0AAE0PTQ6_9TELE</name>
<dbReference type="PANTHER" id="PTHR14739">
    <property type="entry name" value="MICROTUBULE-ASSOCIATED PROTEIN 9"/>
    <property type="match status" value="1"/>
</dbReference>
<feature type="region of interest" description="Disordered" evidence="1">
    <location>
        <begin position="445"/>
        <end position="474"/>
    </location>
</feature>